<dbReference type="InterPro" id="IPR011335">
    <property type="entry name" value="Restrct_endonuc-II-like"/>
</dbReference>
<gene>
    <name evidence="3" type="ORF">SAMN02745247_02441</name>
</gene>
<organism evidence="3 4">
    <name type="scientific">Butyrivibrio hungatei DSM 14810</name>
    <dbReference type="NCBI Taxonomy" id="1121132"/>
    <lineage>
        <taxon>Bacteria</taxon>
        <taxon>Bacillati</taxon>
        <taxon>Bacillota</taxon>
        <taxon>Clostridia</taxon>
        <taxon>Lachnospirales</taxon>
        <taxon>Lachnospiraceae</taxon>
        <taxon>Butyrivibrio</taxon>
    </lineage>
</organism>
<evidence type="ECO:0000313" key="3">
    <source>
        <dbReference type="EMBL" id="SHN61978.1"/>
    </source>
</evidence>
<dbReference type="EMBL" id="FRDH01000010">
    <property type="protein sequence ID" value="SHN61978.1"/>
    <property type="molecule type" value="Genomic_DNA"/>
</dbReference>
<sequence>MKEQLIIVSIIVAAILLSTIIFLLIKRRRLRPLPMDEMEGHDFEYYCADLLRDNGFLEVEVTKGSGDFGADILAEKDGITYAFQCKCYDKPIGVKAVQEIYAGRDYYGRMVGVVMTNQYFTQPAVELAQKLNIMLWDRGYVDGMDIQKGRTK</sequence>
<name>A0A1M7SU98_9FIRM</name>
<keyword evidence="1" id="KW-1133">Transmembrane helix</keyword>
<dbReference type="PANTHER" id="PTHR30015">
    <property type="entry name" value="MRR RESTRICTION SYSTEM PROTEIN"/>
    <property type="match status" value="1"/>
</dbReference>
<dbReference type="SUPFAM" id="SSF52980">
    <property type="entry name" value="Restriction endonuclease-like"/>
    <property type="match status" value="1"/>
</dbReference>
<dbReference type="GO" id="GO:0003677">
    <property type="term" value="F:DNA binding"/>
    <property type="evidence" value="ECO:0007669"/>
    <property type="project" value="InterPro"/>
</dbReference>
<keyword evidence="3" id="KW-0540">Nuclease</keyword>
<keyword evidence="3" id="KW-0255">Endonuclease</keyword>
<accession>A0A1M7SU98</accession>
<dbReference type="AlphaFoldDB" id="A0A1M7SU98"/>
<dbReference type="InterPro" id="IPR052906">
    <property type="entry name" value="Type_IV_Methyl-Rstrct_Enzyme"/>
</dbReference>
<dbReference type="Gene3D" id="3.40.1350.10">
    <property type="match status" value="1"/>
</dbReference>
<dbReference type="Pfam" id="PF04471">
    <property type="entry name" value="Mrr_cat"/>
    <property type="match status" value="1"/>
</dbReference>
<keyword evidence="3" id="KW-0378">Hydrolase</keyword>
<proteinExistence type="predicted"/>
<dbReference type="InterPro" id="IPR007560">
    <property type="entry name" value="Restrct_endonuc_IV_Mrr"/>
</dbReference>
<evidence type="ECO:0000256" key="1">
    <source>
        <dbReference type="SAM" id="Phobius"/>
    </source>
</evidence>
<feature type="transmembrane region" description="Helical" evidence="1">
    <location>
        <begin position="6"/>
        <end position="25"/>
    </location>
</feature>
<keyword evidence="1" id="KW-0472">Membrane</keyword>
<evidence type="ECO:0000259" key="2">
    <source>
        <dbReference type="Pfam" id="PF04471"/>
    </source>
</evidence>
<feature type="domain" description="Restriction endonuclease type IV Mrr" evidence="2">
    <location>
        <begin position="36"/>
        <end position="138"/>
    </location>
</feature>
<dbReference type="GO" id="GO:0015666">
    <property type="term" value="F:restriction endodeoxyribonuclease activity"/>
    <property type="evidence" value="ECO:0007669"/>
    <property type="project" value="TreeGrafter"/>
</dbReference>
<reference evidence="3 4" key="1">
    <citation type="submission" date="2016-12" db="EMBL/GenBank/DDBJ databases">
        <authorList>
            <person name="Song W.-J."/>
            <person name="Kurnit D.M."/>
        </authorList>
    </citation>
    <scope>NUCLEOTIDE SEQUENCE [LARGE SCALE GENOMIC DNA]</scope>
    <source>
        <strain evidence="3 4">DSM 14810</strain>
    </source>
</reference>
<dbReference type="InterPro" id="IPR011856">
    <property type="entry name" value="tRNA_endonuc-like_dom_sf"/>
</dbReference>
<dbReference type="RefSeq" id="WP_072704554.1">
    <property type="nucleotide sequence ID" value="NZ_FRDH01000010.1"/>
</dbReference>
<dbReference type="PANTHER" id="PTHR30015:SF6">
    <property type="entry name" value="SLL1429 PROTEIN"/>
    <property type="match status" value="1"/>
</dbReference>
<dbReference type="Proteomes" id="UP000184097">
    <property type="component" value="Unassembled WGS sequence"/>
</dbReference>
<dbReference type="GO" id="GO:0009307">
    <property type="term" value="P:DNA restriction-modification system"/>
    <property type="evidence" value="ECO:0007669"/>
    <property type="project" value="InterPro"/>
</dbReference>
<protein>
    <submittedName>
        <fullName evidence="3">Restriction endonuclease</fullName>
    </submittedName>
</protein>
<evidence type="ECO:0000313" key="4">
    <source>
        <dbReference type="Proteomes" id="UP000184097"/>
    </source>
</evidence>
<keyword evidence="1" id="KW-0812">Transmembrane</keyword>